<comment type="similarity">
    <text evidence="1">Belongs to the GBP/PSP1/paralytic peptide family.</text>
</comment>
<keyword evidence="2" id="KW-0732">Signal</keyword>
<feature type="chain" id="PRO_5046688510" evidence="2">
    <location>
        <begin position="23"/>
        <end position="153"/>
    </location>
</feature>
<protein>
    <submittedName>
        <fullName evidence="4">Growth-blocking peptide, long form-like</fullName>
    </submittedName>
</protein>
<dbReference type="OMA" id="AHKVRDD"/>
<organism evidence="3 4">
    <name type="scientific">Vanessa tameamea</name>
    <name type="common">Kamehameha butterfly</name>
    <dbReference type="NCBI Taxonomy" id="334116"/>
    <lineage>
        <taxon>Eukaryota</taxon>
        <taxon>Metazoa</taxon>
        <taxon>Ecdysozoa</taxon>
        <taxon>Arthropoda</taxon>
        <taxon>Hexapoda</taxon>
        <taxon>Insecta</taxon>
        <taxon>Pterygota</taxon>
        <taxon>Neoptera</taxon>
        <taxon>Endopterygota</taxon>
        <taxon>Lepidoptera</taxon>
        <taxon>Glossata</taxon>
        <taxon>Ditrysia</taxon>
        <taxon>Papilionoidea</taxon>
        <taxon>Nymphalidae</taxon>
        <taxon>Nymphalinae</taxon>
        <taxon>Vanessa</taxon>
    </lineage>
</organism>
<dbReference type="InterPro" id="IPR003463">
    <property type="entry name" value="GBP_PSP"/>
</dbReference>
<dbReference type="OrthoDB" id="7439590at2759"/>
<dbReference type="Proteomes" id="UP001652626">
    <property type="component" value="Chromosome 17"/>
</dbReference>
<feature type="signal peptide" evidence="2">
    <location>
        <begin position="1"/>
        <end position="22"/>
    </location>
</feature>
<proteinExistence type="inferred from homology"/>
<evidence type="ECO:0000256" key="1">
    <source>
        <dbReference type="ARBA" id="ARBA00010601"/>
    </source>
</evidence>
<name>A0A8B8IEZ9_VANTA</name>
<evidence type="ECO:0000256" key="2">
    <source>
        <dbReference type="SAM" id="SignalP"/>
    </source>
</evidence>
<evidence type="ECO:0000313" key="3">
    <source>
        <dbReference type="Proteomes" id="UP001652626"/>
    </source>
</evidence>
<dbReference type="Pfam" id="PF02425">
    <property type="entry name" value="GBP_PSP"/>
    <property type="match status" value="1"/>
</dbReference>
<accession>A0A8B8IEZ9</accession>
<keyword evidence="3" id="KW-1185">Reference proteome</keyword>
<gene>
    <name evidence="4" type="primary">LOC113400327</name>
</gene>
<dbReference type="RefSeq" id="XP_026495640.2">
    <property type="nucleotide sequence ID" value="XM_026639855.2"/>
</dbReference>
<dbReference type="GeneID" id="113400327"/>
<reference evidence="4" key="1">
    <citation type="submission" date="2025-08" db="UniProtKB">
        <authorList>
            <consortium name="RefSeq"/>
        </authorList>
    </citation>
    <scope>IDENTIFICATION</scope>
    <source>
        <tissue evidence="4">Whole body</tissue>
    </source>
</reference>
<evidence type="ECO:0000313" key="4">
    <source>
        <dbReference type="RefSeq" id="XP_026495640.2"/>
    </source>
</evidence>
<sequence>MKSVYCFCLIVNTLLLVRNSDAGLARDIFGSIHDAAHKVRDDIHQTFHPKQDQKNEKVDVVHVADNKNNDNNQFVFVTTSTAATINKEVSKEPTGFVMPKDDDETKFVFPSMPTTAATVNITSTTVKDGRENFAGGCSTGYERTADGRCKPTF</sequence>
<dbReference type="AlphaFoldDB" id="A0A8B8IEZ9"/>